<feature type="chain" id="PRO_5014503280" evidence="1">
    <location>
        <begin position="23"/>
        <end position="293"/>
    </location>
</feature>
<dbReference type="STRING" id="29486.UGYR_15010"/>
<protein>
    <submittedName>
        <fullName evidence="2">Uncharacterized protein</fullName>
    </submittedName>
</protein>
<dbReference type="PATRIC" id="fig|29486.44.peg.2434"/>
<evidence type="ECO:0000256" key="1">
    <source>
        <dbReference type="SAM" id="SignalP"/>
    </source>
</evidence>
<evidence type="ECO:0000313" key="3">
    <source>
        <dbReference type="EMBL" id="SUP99801.1"/>
    </source>
</evidence>
<feature type="signal peptide" evidence="1">
    <location>
        <begin position="1"/>
        <end position="22"/>
    </location>
</feature>
<keyword evidence="4" id="KW-1185">Reference proteome</keyword>
<gene>
    <name evidence="2" type="ORF">CSF007_5295</name>
    <name evidence="3" type="ORF">NCTC10476_01053</name>
</gene>
<dbReference type="EMBL" id="LN681231">
    <property type="protein sequence ID" value="CEK26826.1"/>
    <property type="molecule type" value="Genomic_DNA"/>
</dbReference>
<dbReference type="EMBL" id="UHJG01000001">
    <property type="protein sequence ID" value="SUP99801.1"/>
    <property type="molecule type" value="Genomic_DNA"/>
</dbReference>
<reference evidence="3 4" key="2">
    <citation type="submission" date="2018-06" db="EMBL/GenBank/DDBJ databases">
        <authorList>
            <consortium name="Pathogen Informatics"/>
            <person name="Doyle S."/>
        </authorList>
    </citation>
    <scope>NUCLEOTIDE SEQUENCE [LARGE SCALE GENOMIC DNA]</scope>
    <source>
        <strain evidence="3 4">NCTC10476</strain>
    </source>
</reference>
<sequence length="293" mass="33463">MKFCRTLTVLLCGLLFSPLVTADEPTNTQAVNLFTSPWSRLFSGDEARFSTALSYNSPLKKSLINVPTGRDSSEKVYKLNQKGLFSMQYSPISYFFANMTVRVPLQNTNKYSTNYVYSFGYDDWHPGTFSLVYGNYSDNNSFFPATGTQSTRFEQGAWTLGYKFTLPKTAESALLINKDDTLVCQVGYSYVPRYFSDASSTIKDNKHTLLGSCGYTLQQHYFLRVSAFYYPDKAQQQPWNYDYTYSFGYTSGYAPGSWSIHYDNYSGTRYPWRQDANANFRSGTINLSWTLPL</sequence>
<keyword evidence="1" id="KW-0732">Signal</keyword>
<dbReference type="Proteomes" id="UP000255169">
    <property type="component" value="Unassembled WGS sequence"/>
</dbReference>
<dbReference type="eggNOG" id="ENOG502Z8U7">
    <property type="taxonomic scope" value="Bacteria"/>
</dbReference>
<reference evidence="2" key="1">
    <citation type="journal article" date="2015" name="Genome Announc.">
        <title>Complete Genome Sequence of Yersinia ruckeri Strain CSF007-82, Etiologic Agent of Red Mouth Disease in Salmonid Fish.</title>
        <authorList>
            <person name="Nelson M.C."/>
            <person name="LaPatra S.E."/>
            <person name="Welch T.J."/>
            <person name="Graf J."/>
        </authorList>
    </citation>
    <scope>NUCLEOTIDE SEQUENCE</scope>
    <source>
        <strain evidence="2">CSF007-82</strain>
    </source>
</reference>
<organism evidence="2">
    <name type="scientific">Yersinia ruckeri</name>
    <dbReference type="NCBI Taxonomy" id="29486"/>
    <lineage>
        <taxon>Bacteria</taxon>
        <taxon>Pseudomonadati</taxon>
        <taxon>Pseudomonadota</taxon>
        <taxon>Gammaproteobacteria</taxon>
        <taxon>Enterobacterales</taxon>
        <taxon>Yersiniaceae</taxon>
        <taxon>Yersinia</taxon>
    </lineage>
</organism>
<proteinExistence type="predicted"/>
<evidence type="ECO:0000313" key="2">
    <source>
        <dbReference type="EMBL" id="CEK26826.1"/>
    </source>
</evidence>
<dbReference type="AlphaFoldDB" id="A0A085U5L3"/>
<evidence type="ECO:0000313" key="4">
    <source>
        <dbReference type="Proteomes" id="UP000255169"/>
    </source>
</evidence>
<name>A0A085U5L3_YERRU</name>
<accession>A0A085U5L3</accession>